<accession>A3GG11</accession>
<evidence type="ECO:0000256" key="6">
    <source>
        <dbReference type="ARBA" id="ARBA00022692"/>
    </source>
</evidence>
<dbReference type="OrthoDB" id="435980at2759"/>
<keyword evidence="6" id="KW-0812">Transmembrane</keyword>
<evidence type="ECO:0000256" key="4">
    <source>
        <dbReference type="ARBA" id="ARBA00022448"/>
    </source>
</evidence>
<comment type="function">
    <text evidence="10">Mitochondrial metal transporter involved in mitochondrial iron accumulation.</text>
</comment>
<comment type="similarity">
    <text evidence="2">Belongs to the cation diffusion facilitator (CDF) transporter (TC 2.A.4) family. SLC30A subfamily.</text>
</comment>
<dbReference type="OMA" id="GVYFHSQ"/>
<evidence type="ECO:0000313" key="13">
    <source>
        <dbReference type="EMBL" id="EAZ63438.2"/>
    </source>
</evidence>
<keyword evidence="3" id="KW-0408">Iron</keyword>
<dbReference type="PANTHER" id="PTHR43840">
    <property type="entry name" value="MITOCHONDRIAL METAL TRANSPORTER 1-RELATED"/>
    <property type="match status" value="1"/>
</dbReference>
<dbReference type="HOGENOM" id="CLU_013430_12_2_1"/>
<evidence type="ECO:0000256" key="3">
    <source>
        <dbReference type="ARBA" id="ARBA00022434"/>
    </source>
</evidence>
<dbReference type="GO" id="GO:0016020">
    <property type="term" value="C:membrane"/>
    <property type="evidence" value="ECO:0007669"/>
    <property type="project" value="UniProtKB-SubCell"/>
</dbReference>
<dbReference type="FunCoup" id="A3GG11">
    <property type="interactions" value="90"/>
</dbReference>
<dbReference type="eggNOG" id="KOG1485">
    <property type="taxonomic scope" value="Eukaryota"/>
</dbReference>
<dbReference type="Proteomes" id="UP000002258">
    <property type="component" value="Chromosome 1"/>
</dbReference>
<evidence type="ECO:0000256" key="1">
    <source>
        <dbReference type="ARBA" id="ARBA00004141"/>
    </source>
</evidence>
<keyword evidence="8" id="KW-0406">Ion transport</keyword>
<dbReference type="GO" id="GO:0006826">
    <property type="term" value="P:iron ion transport"/>
    <property type="evidence" value="ECO:0007669"/>
    <property type="project" value="UniProtKB-KW"/>
</dbReference>
<evidence type="ECO:0000256" key="11">
    <source>
        <dbReference type="SAM" id="MobiDB-lite"/>
    </source>
</evidence>
<reference evidence="13 14" key="1">
    <citation type="journal article" date="2007" name="Nat. Biotechnol.">
        <title>Genome sequence of the lignocellulose-bioconverting and xylose-fermenting yeast Pichia stipitis.</title>
        <authorList>
            <person name="Jeffries T.W."/>
            <person name="Grigoriev I.V."/>
            <person name="Grimwood J."/>
            <person name="Laplaza J.M."/>
            <person name="Aerts A."/>
            <person name="Salamov A."/>
            <person name="Schmutz J."/>
            <person name="Lindquist E."/>
            <person name="Dehal P."/>
            <person name="Shapiro H."/>
            <person name="Jin Y.S."/>
            <person name="Passoth V."/>
            <person name="Richardson P.M."/>
        </authorList>
    </citation>
    <scope>NUCLEOTIDE SEQUENCE [LARGE SCALE GENOMIC DNA]</scope>
    <source>
        <strain evidence="14">ATCC 58785 / CBS 6054 / NBRC 10063 / NRRL Y-11545</strain>
    </source>
</reference>
<feature type="domain" description="Cation efflux protein transmembrane" evidence="12">
    <location>
        <begin position="226"/>
        <end position="315"/>
    </location>
</feature>
<feature type="compositionally biased region" description="Basic and acidic residues" evidence="11">
    <location>
        <begin position="410"/>
        <end position="430"/>
    </location>
</feature>
<sequence>MSSSSQSQQSADKSTEKSHTTSAHHTHSHEEEHHSLFGHSHSHGHHQPNELLPLSKESIVKNPAVRITWIGLIVNVSMALSKGIGGVYFHSQALIADAIHSVSDMLADFLTLATVNVAAKVGTPVKFPLGYGKLETVGSLMVSSVLLFAGISVGWNSLLQVFEFFLPTYLYEYASMIHIGHSHSHTSLNTSDGGHSHSHSHGSLAGEDYELDSSLAATRQAPNINAAWLAGASIIVKEVLFRKTMKIAVQTNSKVLVANAWHHRVDSLTAFVALLTVTGGVFFNIAWLDSIGGICVSALIIRAGWGTFKSAWFELIDRGEEPGTEDYNKIHDIITDELSDNSVLDTFTLSQLSVMTSGANTNIYVTLSTKENFDLKTLNQIEHQVKSAICKEDKFVRNIYVSFKSQQTEAETKKPMEHSDSRSDSHNHSH</sequence>
<protein>
    <submittedName>
        <fullName evidence="13">Mitochondrial protein with role in iron accumulation</fullName>
    </submittedName>
</protein>
<dbReference type="AlphaFoldDB" id="A3GG11"/>
<name>A3GG11_PICST</name>
<dbReference type="PANTHER" id="PTHR43840:SF15">
    <property type="entry name" value="MITOCHONDRIAL METAL TRANSPORTER 1-RELATED"/>
    <property type="match status" value="1"/>
</dbReference>
<keyword evidence="3" id="KW-0409">Iron storage</keyword>
<feature type="compositionally biased region" description="Low complexity" evidence="11">
    <location>
        <begin position="1"/>
        <end position="10"/>
    </location>
</feature>
<dbReference type="GO" id="GO:0006879">
    <property type="term" value="P:intracellular iron ion homeostasis"/>
    <property type="evidence" value="ECO:0007669"/>
    <property type="project" value="UniProtKB-KW"/>
</dbReference>
<dbReference type="InterPro" id="IPR058533">
    <property type="entry name" value="Cation_efflux_TM"/>
</dbReference>
<dbReference type="FunFam" id="1.20.1510.10:FF:000013">
    <property type="entry name" value="Cation efflux family protein"/>
    <property type="match status" value="1"/>
</dbReference>
<dbReference type="GeneID" id="4851210"/>
<dbReference type="SUPFAM" id="SSF161111">
    <property type="entry name" value="Cation efflux protein transmembrane domain-like"/>
    <property type="match status" value="1"/>
</dbReference>
<keyword evidence="5" id="KW-0410">Iron transport</keyword>
<comment type="subcellular location">
    <subcellularLocation>
        <location evidence="1">Membrane</location>
        <topology evidence="1">Multi-pass membrane protein</topology>
    </subcellularLocation>
</comment>
<evidence type="ECO:0000256" key="5">
    <source>
        <dbReference type="ARBA" id="ARBA00022496"/>
    </source>
</evidence>
<feature type="region of interest" description="Disordered" evidence="11">
    <location>
        <begin position="406"/>
        <end position="430"/>
    </location>
</feature>
<organism evidence="13 14">
    <name type="scientific">Scheffersomyces stipitis (strain ATCC 58785 / CBS 6054 / NBRC 10063 / NRRL Y-11545)</name>
    <name type="common">Yeast</name>
    <name type="synonym">Pichia stipitis</name>
    <dbReference type="NCBI Taxonomy" id="322104"/>
    <lineage>
        <taxon>Eukaryota</taxon>
        <taxon>Fungi</taxon>
        <taxon>Dikarya</taxon>
        <taxon>Ascomycota</taxon>
        <taxon>Saccharomycotina</taxon>
        <taxon>Pichiomycetes</taxon>
        <taxon>Debaryomycetaceae</taxon>
        <taxon>Scheffersomyces</taxon>
    </lineage>
</organism>
<evidence type="ECO:0000313" key="14">
    <source>
        <dbReference type="Proteomes" id="UP000002258"/>
    </source>
</evidence>
<dbReference type="InterPro" id="IPR027469">
    <property type="entry name" value="Cation_efflux_TMD_sf"/>
</dbReference>
<dbReference type="InterPro" id="IPR050291">
    <property type="entry name" value="CDF_Transporter"/>
</dbReference>
<feature type="domain" description="Cation efflux protein transmembrane" evidence="12">
    <location>
        <begin position="69"/>
        <end position="162"/>
    </location>
</feature>
<keyword evidence="7" id="KW-1133">Transmembrane helix</keyword>
<dbReference type="GO" id="GO:0008324">
    <property type="term" value="F:monoatomic cation transmembrane transporter activity"/>
    <property type="evidence" value="ECO:0007669"/>
    <property type="project" value="InterPro"/>
</dbReference>
<evidence type="ECO:0000256" key="8">
    <source>
        <dbReference type="ARBA" id="ARBA00023065"/>
    </source>
</evidence>
<dbReference type="GO" id="GO:0005739">
    <property type="term" value="C:mitochondrion"/>
    <property type="evidence" value="ECO:0007669"/>
    <property type="project" value="UniProtKB-ARBA"/>
</dbReference>
<dbReference type="InParanoid" id="A3GG11"/>
<dbReference type="EMBL" id="AAVQ01000001">
    <property type="protein sequence ID" value="EAZ63438.2"/>
    <property type="molecule type" value="Genomic_DNA"/>
</dbReference>
<dbReference type="Gene3D" id="1.20.1510.10">
    <property type="entry name" value="Cation efflux protein transmembrane domain"/>
    <property type="match status" value="1"/>
</dbReference>
<evidence type="ECO:0000256" key="9">
    <source>
        <dbReference type="ARBA" id="ARBA00023136"/>
    </source>
</evidence>
<dbReference type="KEGG" id="pic:PICST_37588"/>
<evidence type="ECO:0000256" key="10">
    <source>
        <dbReference type="ARBA" id="ARBA00055037"/>
    </source>
</evidence>
<keyword evidence="4" id="KW-0813">Transport</keyword>
<comment type="caution">
    <text evidence="13">The sequence shown here is derived from an EMBL/GenBank/DDBJ whole genome shotgun (WGS) entry which is preliminary data.</text>
</comment>
<evidence type="ECO:0000259" key="12">
    <source>
        <dbReference type="Pfam" id="PF01545"/>
    </source>
</evidence>
<gene>
    <name evidence="13" type="primary">MMT2</name>
    <name evidence="13" type="ORF">PICST_37588</name>
</gene>
<evidence type="ECO:0000256" key="7">
    <source>
        <dbReference type="ARBA" id="ARBA00022989"/>
    </source>
</evidence>
<keyword evidence="14" id="KW-1185">Reference proteome</keyword>
<proteinExistence type="inferred from homology"/>
<keyword evidence="9" id="KW-0472">Membrane</keyword>
<evidence type="ECO:0000256" key="2">
    <source>
        <dbReference type="ARBA" id="ARBA00008873"/>
    </source>
</evidence>
<feature type="region of interest" description="Disordered" evidence="11">
    <location>
        <begin position="1"/>
        <end position="50"/>
    </location>
</feature>
<dbReference type="Pfam" id="PF01545">
    <property type="entry name" value="Cation_efflux"/>
    <property type="match status" value="2"/>
</dbReference>
<dbReference type="STRING" id="322104.A3GG11"/>
<dbReference type="RefSeq" id="XP_001387461.2">
    <property type="nucleotide sequence ID" value="XM_001387424.1"/>
</dbReference>